<proteinExistence type="predicted"/>
<protein>
    <submittedName>
        <fullName evidence="1">Uncharacterized protein</fullName>
    </submittedName>
</protein>
<sequence>MERCGGRWIYRPDAFDVCWCAGQCDDSEGSYSPVADGLIVLGPTHPAREELQIVANPFRLKFSVKLPRDTDRFSIIPSGVENVACGSDAALSYGSTFSATSAPYADVEDELETWVDTVVHEVGSYHVCWCGRLSCSRAVHYNIVAIYLIVGGPTTSSFSTMEAGWPLSLGVYGIALGADDRISIVPPGVQCGTDAATILADTVDHSNSEADGLGSPHVIDPTYVVWSGFTIKSPGTYTICWVGNYSDSSRCVEPTSATECGRYVSTNFPYTLATLFVDYGRVTMYGEADIDTCSGLWIDALPPGYAATQLEWTCAPVSSSMCNHVMAVSDSLEYSGAQEWQDGLYASVPASVLRSGLGDSNQESFELTVTLLDPGNVTRRGSTTITVFSGLPLVTSRESEVEATVGGSFRLEVYVRPPPAADCTATPPDGLNVSVVWFRRAPGGIEFPALASQGSIISEIDWISYLAFDSPAVAALGVGTHTIEAHVSAAGAGGLAVTRAMTFEVRVVTVASPVAVLAAPDIAAVGCPLVLDASGSYDPVELSASVSYRWGCFPVGAAACPDLEAFGGAFQSVRLGADSVGQLTFRVTVLSSTGSRQSSAGRTIQVQANTTSGPGEGIGTLAVPPTLAVGGQLECAASMSPECGPSGEIAWVLVRAEASGLAAIEEALDTREVSVVDLPASAAAPVVMFVSTVPSSMLIAGGQYRCVLRSEGQELQSTGAFALADAPWNGQVILSPQEGTALQTDFLLVAEGWVSHVADALPLEYAFVVLNVSSEEGSSLDQPAYIRGYGQDNPCIADWASRAWPPWRPW</sequence>
<evidence type="ECO:0000313" key="2">
    <source>
        <dbReference type="Proteomes" id="UP001189429"/>
    </source>
</evidence>
<dbReference type="EMBL" id="CAUYUJ010015948">
    <property type="protein sequence ID" value="CAK0860111.1"/>
    <property type="molecule type" value="Genomic_DNA"/>
</dbReference>
<evidence type="ECO:0000313" key="1">
    <source>
        <dbReference type="EMBL" id="CAK0860111.1"/>
    </source>
</evidence>
<dbReference type="Proteomes" id="UP001189429">
    <property type="component" value="Unassembled WGS sequence"/>
</dbReference>
<organism evidence="1 2">
    <name type="scientific">Prorocentrum cordatum</name>
    <dbReference type="NCBI Taxonomy" id="2364126"/>
    <lineage>
        <taxon>Eukaryota</taxon>
        <taxon>Sar</taxon>
        <taxon>Alveolata</taxon>
        <taxon>Dinophyceae</taxon>
        <taxon>Prorocentrales</taxon>
        <taxon>Prorocentraceae</taxon>
        <taxon>Prorocentrum</taxon>
    </lineage>
</organism>
<comment type="caution">
    <text evidence="1">The sequence shown here is derived from an EMBL/GenBank/DDBJ whole genome shotgun (WGS) entry which is preliminary data.</text>
</comment>
<gene>
    <name evidence="1" type="ORF">PCOR1329_LOCUS49173</name>
</gene>
<keyword evidence="2" id="KW-1185">Reference proteome</keyword>
<reference evidence="1" key="1">
    <citation type="submission" date="2023-10" db="EMBL/GenBank/DDBJ databases">
        <authorList>
            <person name="Chen Y."/>
            <person name="Shah S."/>
            <person name="Dougan E. K."/>
            <person name="Thang M."/>
            <person name="Chan C."/>
        </authorList>
    </citation>
    <scope>NUCLEOTIDE SEQUENCE [LARGE SCALE GENOMIC DNA]</scope>
</reference>
<name>A0ABN9UJY3_9DINO</name>
<accession>A0ABN9UJY3</accession>